<feature type="chain" id="PRO_5035191447" evidence="2">
    <location>
        <begin position="29"/>
        <end position="416"/>
    </location>
</feature>
<gene>
    <name evidence="4" type="ORF">Cba03nite_48380</name>
</gene>
<accession>A0A8J3JJ25</accession>
<protein>
    <submittedName>
        <fullName evidence="4">Hydrolase</fullName>
    </submittedName>
</protein>
<evidence type="ECO:0000313" key="5">
    <source>
        <dbReference type="Proteomes" id="UP000601223"/>
    </source>
</evidence>
<feature type="domain" description="CBM2" evidence="3">
    <location>
        <begin position="31"/>
        <end position="139"/>
    </location>
</feature>
<evidence type="ECO:0000256" key="2">
    <source>
        <dbReference type="SAM" id="SignalP"/>
    </source>
</evidence>
<dbReference type="RefSeq" id="WP_203750408.1">
    <property type="nucleotide sequence ID" value="NZ_BONF01000029.1"/>
</dbReference>
<organism evidence="4 5">
    <name type="scientific">Catellatospora bangladeshensis</name>
    <dbReference type="NCBI Taxonomy" id="310355"/>
    <lineage>
        <taxon>Bacteria</taxon>
        <taxon>Bacillati</taxon>
        <taxon>Actinomycetota</taxon>
        <taxon>Actinomycetes</taxon>
        <taxon>Micromonosporales</taxon>
        <taxon>Micromonosporaceae</taxon>
        <taxon>Catellatospora</taxon>
    </lineage>
</organism>
<dbReference type="Pfam" id="PF21340">
    <property type="entry name" value="Polysacc_lyase-like"/>
    <property type="match status" value="1"/>
</dbReference>
<dbReference type="InterPro" id="IPR008965">
    <property type="entry name" value="CBM2/CBM3_carb-bd_dom_sf"/>
</dbReference>
<dbReference type="Pfam" id="PF00553">
    <property type="entry name" value="CBM_2"/>
    <property type="match status" value="1"/>
</dbReference>
<reference evidence="4 5" key="1">
    <citation type="submission" date="2021-01" db="EMBL/GenBank/DDBJ databases">
        <title>Whole genome shotgun sequence of Catellatospora bangladeshensis NBRC 107357.</title>
        <authorList>
            <person name="Komaki H."/>
            <person name="Tamura T."/>
        </authorList>
    </citation>
    <scope>NUCLEOTIDE SEQUENCE [LARGE SCALE GENOMIC DNA]</scope>
    <source>
        <strain evidence="4 5">NBRC 107357</strain>
    </source>
</reference>
<proteinExistence type="predicted"/>
<feature type="signal peptide" evidence="2">
    <location>
        <begin position="1"/>
        <end position="28"/>
    </location>
</feature>
<keyword evidence="2" id="KW-0732">Signal</keyword>
<dbReference type="GO" id="GO:0005975">
    <property type="term" value="P:carbohydrate metabolic process"/>
    <property type="evidence" value="ECO:0007669"/>
    <property type="project" value="InterPro"/>
</dbReference>
<comment type="caution">
    <text evidence="4">The sequence shown here is derived from an EMBL/GenBank/DDBJ whole genome shotgun (WGS) entry which is preliminary data.</text>
</comment>
<dbReference type="SUPFAM" id="SSF49384">
    <property type="entry name" value="Carbohydrate-binding domain"/>
    <property type="match status" value="1"/>
</dbReference>
<dbReference type="Gene3D" id="2.60.120.200">
    <property type="match status" value="1"/>
</dbReference>
<sequence length="416" mass="42986">MHLSARWRASAAILAAVTAAGVGVVVTAAPAASAAAACQVTYRADQWTGGFVGYVKLTAGDTAIHGWTIGWTWPGDQRITNAWNATVTQSGTAVTAVNAAYNGDLAPGASLEFGMQGTWTASNTAPSAFTVNGAPCGATPSPAPSSASPSPSRSSSPSPSASPSGSASPSPSSSPSASPSPSGPPPAGCTGALWCDGFEDQTGTVPSGAWTLAYPDCQGTGTAVVDSSVARTGSRSIRVEGAAGYCNHVFVKSTRDFSALGGVWFGRFYVRHTTALPAAHVTFLAMRDAADGNRDLRVGGQNAALQWNRQSDDATLPEQSPAGVAQSRPLPTDRWVCVELRVDGPAGQVQTWTDGTEVPGLRVDGVPTADVDRQWLSRANWRPSLTDLRLGWESYGVGADRLWFDDIAWGSTRIGC</sequence>
<keyword evidence="5" id="KW-1185">Reference proteome</keyword>
<dbReference type="AlphaFoldDB" id="A0A8J3JJ25"/>
<dbReference type="InterPro" id="IPR012291">
    <property type="entry name" value="CBM2_carb-bd_dom_sf"/>
</dbReference>
<evidence type="ECO:0000313" key="4">
    <source>
        <dbReference type="EMBL" id="GIF83489.1"/>
    </source>
</evidence>
<name>A0A8J3JJ25_9ACTN</name>
<dbReference type="PROSITE" id="PS51173">
    <property type="entry name" value="CBM2"/>
    <property type="match status" value="1"/>
</dbReference>
<dbReference type="EMBL" id="BONF01000029">
    <property type="protein sequence ID" value="GIF83489.1"/>
    <property type="molecule type" value="Genomic_DNA"/>
</dbReference>
<feature type="region of interest" description="Disordered" evidence="1">
    <location>
        <begin position="132"/>
        <end position="186"/>
    </location>
</feature>
<evidence type="ECO:0000259" key="3">
    <source>
        <dbReference type="PROSITE" id="PS51173"/>
    </source>
</evidence>
<evidence type="ECO:0000256" key="1">
    <source>
        <dbReference type="SAM" id="MobiDB-lite"/>
    </source>
</evidence>
<feature type="compositionally biased region" description="Low complexity" evidence="1">
    <location>
        <begin position="144"/>
        <end position="180"/>
    </location>
</feature>
<dbReference type="GO" id="GO:0004553">
    <property type="term" value="F:hydrolase activity, hydrolyzing O-glycosyl compounds"/>
    <property type="evidence" value="ECO:0007669"/>
    <property type="project" value="InterPro"/>
</dbReference>
<dbReference type="GO" id="GO:0030247">
    <property type="term" value="F:polysaccharide binding"/>
    <property type="evidence" value="ECO:0007669"/>
    <property type="project" value="UniProtKB-UniRule"/>
</dbReference>
<dbReference type="Proteomes" id="UP000601223">
    <property type="component" value="Unassembled WGS sequence"/>
</dbReference>
<dbReference type="SMART" id="SM00637">
    <property type="entry name" value="CBD_II"/>
    <property type="match status" value="1"/>
</dbReference>
<dbReference type="InterPro" id="IPR001919">
    <property type="entry name" value="CBD2"/>
</dbReference>
<keyword evidence="4" id="KW-0378">Hydrolase</keyword>
<dbReference type="InterPro" id="IPR048955">
    <property type="entry name" value="Cip1-like_core"/>
</dbReference>
<dbReference type="Gene3D" id="2.60.40.290">
    <property type="match status" value="1"/>
</dbReference>